<evidence type="ECO:0000313" key="3">
    <source>
        <dbReference type="WBParaSite" id="ECPE_0001222601-mRNA-1"/>
    </source>
</evidence>
<keyword evidence="2" id="KW-1185">Reference proteome</keyword>
<organism evidence="3">
    <name type="scientific">Echinostoma caproni</name>
    <dbReference type="NCBI Taxonomy" id="27848"/>
    <lineage>
        <taxon>Eukaryota</taxon>
        <taxon>Metazoa</taxon>
        <taxon>Spiralia</taxon>
        <taxon>Lophotrochozoa</taxon>
        <taxon>Platyhelminthes</taxon>
        <taxon>Trematoda</taxon>
        <taxon>Digenea</taxon>
        <taxon>Plagiorchiida</taxon>
        <taxon>Echinostomata</taxon>
        <taxon>Echinostomatoidea</taxon>
        <taxon>Echinostomatidae</taxon>
        <taxon>Echinostoma</taxon>
    </lineage>
</organism>
<gene>
    <name evidence="1" type="ORF">ECPE_LOCUS12190</name>
</gene>
<evidence type="ECO:0000313" key="1">
    <source>
        <dbReference type="EMBL" id="VDP89442.1"/>
    </source>
</evidence>
<dbReference type="Proteomes" id="UP000272942">
    <property type="component" value="Unassembled WGS sequence"/>
</dbReference>
<name>A0A183AZ05_9TREM</name>
<accession>A0A183AZ05</accession>
<evidence type="ECO:0000313" key="2">
    <source>
        <dbReference type="Proteomes" id="UP000272942"/>
    </source>
</evidence>
<sequence>MKPFREAAVQSKMEYRQGSAACQMPELQTLDGSATTSRSPVTFRGTDNFGNMLINLPKRDLVTFEGDPARHWLFMRCFEVNVLKSTTDPTIRSPKHLAKAVRKATHDSQDAHRCPHGWPRDQTRRFRNPIGTSWGASHLLHHLKAIKV</sequence>
<dbReference type="EMBL" id="UZAN01052355">
    <property type="protein sequence ID" value="VDP89442.1"/>
    <property type="molecule type" value="Genomic_DNA"/>
</dbReference>
<dbReference type="AlphaFoldDB" id="A0A183AZ05"/>
<reference evidence="1 2" key="2">
    <citation type="submission" date="2018-11" db="EMBL/GenBank/DDBJ databases">
        <authorList>
            <consortium name="Pathogen Informatics"/>
        </authorList>
    </citation>
    <scope>NUCLEOTIDE SEQUENCE [LARGE SCALE GENOMIC DNA]</scope>
    <source>
        <strain evidence="1 2">Egypt</strain>
    </source>
</reference>
<dbReference type="WBParaSite" id="ECPE_0001222601-mRNA-1">
    <property type="protein sequence ID" value="ECPE_0001222601-mRNA-1"/>
    <property type="gene ID" value="ECPE_0001222601"/>
</dbReference>
<proteinExistence type="predicted"/>
<reference evidence="3" key="1">
    <citation type="submission" date="2016-06" db="UniProtKB">
        <authorList>
            <consortium name="WormBaseParasite"/>
        </authorList>
    </citation>
    <scope>IDENTIFICATION</scope>
</reference>
<protein>
    <submittedName>
        <fullName evidence="1 3">Uncharacterized protein</fullName>
    </submittedName>
</protein>